<gene>
    <name evidence="4" type="ORF">EAS64_29620</name>
</gene>
<evidence type="ECO:0000313" key="4">
    <source>
        <dbReference type="EMBL" id="TVZ02053.1"/>
    </source>
</evidence>
<dbReference type="CDD" id="cd02968">
    <property type="entry name" value="SCO"/>
    <property type="match status" value="1"/>
</dbReference>
<dbReference type="Proteomes" id="UP000460272">
    <property type="component" value="Unassembled WGS sequence"/>
</dbReference>
<dbReference type="PANTHER" id="PTHR12151:SF25">
    <property type="entry name" value="LINALOOL DEHYDRATASE_ISOMERASE DOMAIN-CONTAINING PROTEIN"/>
    <property type="match status" value="1"/>
</dbReference>
<feature type="binding site" evidence="2">
    <location>
        <position position="52"/>
    </location>
    <ligand>
        <name>Cu cation</name>
        <dbReference type="ChEBI" id="CHEBI:23378"/>
    </ligand>
</feature>
<dbReference type="InterPro" id="IPR003782">
    <property type="entry name" value="SCO1/SenC"/>
</dbReference>
<sequence length="182" mass="19463">MVLINTSKYKGNIITPVTKPVGTLTDDLGKPFSIKNDTAGVVTLLFFGYTHCPDECPLTMSNTGAAFRMIPAADRAKIRVLFVSVDPGRDTPARLRSWLGNFNPAFIGLRGSLAQVEALEKQTGLPIGQTFKDSAGEAQLDHATEMFAFSTDNVATEAFFPSTPPANMANDLKLLVAGGKPS</sequence>
<dbReference type="Gene3D" id="3.40.30.10">
    <property type="entry name" value="Glutaredoxin"/>
    <property type="match status" value="1"/>
</dbReference>
<dbReference type="OrthoDB" id="9790194at2"/>
<dbReference type="GO" id="GO:0046872">
    <property type="term" value="F:metal ion binding"/>
    <property type="evidence" value="ECO:0007669"/>
    <property type="project" value="UniProtKB-KW"/>
</dbReference>
<keyword evidence="2" id="KW-0186">Copper</keyword>
<dbReference type="PANTHER" id="PTHR12151">
    <property type="entry name" value="ELECTRON TRANSPORT PROTIN SCO1/SENC FAMILY MEMBER"/>
    <property type="match status" value="1"/>
</dbReference>
<evidence type="ECO:0000256" key="2">
    <source>
        <dbReference type="PIRSR" id="PIRSR603782-1"/>
    </source>
</evidence>
<dbReference type="Pfam" id="PF02630">
    <property type="entry name" value="SCO1-SenC"/>
    <property type="match status" value="1"/>
</dbReference>
<dbReference type="SUPFAM" id="SSF52833">
    <property type="entry name" value="Thioredoxin-like"/>
    <property type="match status" value="1"/>
</dbReference>
<comment type="caution">
    <text evidence="4">The sequence shown here is derived from an EMBL/GenBank/DDBJ whole genome shotgun (WGS) entry which is preliminary data.</text>
</comment>
<evidence type="ECO:0000256" key="1">
    <source>
        <dbReference type="ARBA" id="ARBA00010996"/>
    </source>
</evidence>
<protein>
    <submittedName>
        <fullName evidence="4">SCO family protein</fullName>
    </submittedName>
</protein>
<dbReference type="InterPro" id="IPR036249">
    <property type="entry name" value="Thioredoxin-like_sf"/>
</dbReference>
<accession>A0A6P2BXZ0</accession>
<keyword evidence="5" id="KW-1185">Reference proteome</keyword>
<keyword evidence="2" id="KW-0479">Metal-binding</keyword>
<name>A0A6P2BXZ0_9ACTN</name>
<dbReference type="AlphaFoldDB" id="A0A6P2BXZ0"/>
<reference evidence="4 5" key="1">
    <citation type="submission" date="2018-11" db="EMBL/GenBank/DDBJ databases">
        <title>Trebonia kvetii gen.nov., sp.nov., a novel acidophilic actinobacterium, and proposal of the new actinobacterial family Treboniaceae fam. nov.</title>
        <authorList>
            <person name="Rapoport D."/>
            <person name="Sagova-Mareckova M."/>
            <person name="Sedlacek I."/>
            <person name="Provaznik J."/>
            <person name="Kralova S."/>
            <person name="Pavlinic D."/>
            <person name="Benes V."/>
            <person name="Kopecky J."/>
        </authorList>
    </citation>
    <scope>NUCLEOTIDE SEQUENCE [LARGE SCALE GENOMIC DNA]</scope>
    <source>
        <strain evidence="4 5">15Tr583</strain>
    </source>
</reference>
<organism evidence="4 5">
    <name type="scientific">Trebonia kvetii</name>
    <dbReference type="NCBI Taxonomy" id="2480626"/>
    <lineage>
        <taxon>Bacteria</taxon>
        <taxon>Bacillati</taxon>
        <taxon>Actinomycetota</taxon>
        <taxon>Actinomycetes</taxon>
        <taxon>Streptosporangiales</taxon>
        <taxon>Treboniaceae</taxon>
        <taxon>Trebonia</taxon>
    </lineage>
</organism>
<evidence type="ECO:0000313" key="5">
    <source>
        <dbReference type="Proteomes" id="UP000460272"/>
    </source>
</evidence>
<feature type="binding site" evidence="2">
    <location>
        <position position="56"/>
    </location>
    <ligand>
        <name>Cu cation</name>
        <dbReference type="ChEBI" id="CHEBI:23378"/>
    </ligand>
</feature>
<keyword evidence="3" id="KW-1015">Disulfide bond</keyword>
<comment type="similarity">
    <text evidence="1">Belongs to the SCO1/2 family.</text>
</comment>
<feature type="binding site" evidence="2">
    <location>
        <position position="142"/>
    </location>
    <ligand>
        <name>Cu cation</name>
        <dbReference type="ChEBI" id="CHEBI:23378"/>
    </ligand>
</feature>
<feature type="disulfide bond" description="Redox-active" evidence="3">
    <location>
        <begin position="52"/>
        <end position="56"/>
    </location>
</feature>
<dbReference type="EMBL" id="RPFW01000006">
    <property type="protein sequence ID" value="TVZ02053.1"/>
    <property type="molecule type" value="Genomic_DNA"/>
</dbReference>
<evidence type="ECO:0000256" key="3">
    <source>
        <dbReference type="PIRSR" id="PIRSR603782-2"/>
    </source>
</evidence>
<proteinExistence type="inferred from homology"/>